<reference evidence="13 14" key="1">
    <citation type="submission" date="2016-01" db="EMBL/GenBank/DDBJ databases">
        <title>The new phylogeny of the genus Mycobacterium.</title>
        <authorList>
            <person name="Tarcisio F."/>
            <person name="Conor M."/>
            <person name="Antonella G."/>
            <person name="Elisabetta G."/>
            <person name="Giulia F.S."/>
            <person name="Sara T."/>
            <person name="Anna F."/>
            <person name="Clotilde B."/>
            <person name="Roberto B."/>
            <person name="Veronica D.S."/>
            <person name="Fabio R."/>
            <person name="Monica P."/>
            <person name="Olivier J."/>
            <person name="Enrico T."/>
            <person name="Nicola S."/>
        </authorList>
    </citation>
    <scope>NUCLEOTIDE SEQUENCE [LARGE SCALE GENOMIC DNA]</scope>
    <source>
        <strain evidence="13 14">DSM 44616</strain>
    </source>
</reference>
<feature type="binding site" evidence="9">
    <location>
        <position position="374"/>
    </location>
    <ligand>
        <name>beta-nicotinamide D-ribonucleotide</name>
        <dbReference type="ChEBI" id="CHEBI:14649"/>
    </ligand>
</feature>
<evidence type="ECO:0000256" key="8">
    <source>
        <dbReference type="ARBA" id="ARBA00047835"/>
    </source>
</evidence>
<dbReference type="InterPro" id="IPR041529">
    <property type="entry name" value="DUF5598"/>
</dbReference>
<evidence type="ECO:0000256" key="10">
    <source>
        <dbReference type="SAM" id="MobiDB-lite"/>
    </source>
</evidence>
<feature type="binding site" evidence="9">
    <location>
        <position position="366"/>
    </location>
    <ligand>
        <name>beta-nicotinamide D-ribonucleotide</name>
        <dbReference type="ChEBI" id="CHEBI:14649"/>
    </ligand>
</feature>
<comment type="caution">
    <text evidence="13">The sequence shown here is derived from an EMBL/GenBank/DDBJ whole genome shotgun (WGS) entry which is preliminary data.</text>
</comment>
<organism evidence="13 14">
    <name type="scientific">Mycobacterium saskatchewanense</name>
    <dbReference type="NCBI Taxonomy" id="220927"/>
    <lineage>
        <taxon>Bacteria</taxon>
        <taxon>Bacillati</taxon>
        <taxon>Actinomycetota</taxon>
        <taxon>Actinomycetes</taxon>
        <taxon>Mycobacteriales</taxon>
        <taxon>Mycobacteriaceae</taxon>
        <taxon>Mycobacterium</taxon>
        <taxon>Mycobacterium simiae complex</taxon>
    </lineage>
</organism>
<dbReference type="EMBL" id="LQPR01000084">
    <property type="protein sequence ID" value="ORW64093.1"/>
    <property type="molecule type" value="Genomic_DNA"/>
</dbReference>
<evidence type="ECO:0000256" key="7">
    <source>
        <dbReference type="ARBA" id="ARBA00035036"/>
    </source>
</evidence>
<dbReference type="PIRSF" id="PIRSF005943">
    <property type="entry name" value="NMPRT"/>
    <property type="match status" value="1"/>
</dbReference>
<dbReference type="Gene3D" id="3.20.20.70">
    <property type="entry name" value="Aldolase class I"/>
    <property type="match status" value="1"/>
</dbReference>
<evidence type="ECO:0000256" key="2">
    <source>
        <dbReference type="ARBA" id="ARBA00022642"/>
    </source>
</evidence>
<accession>A0AAJ3NKE4</accession>
<dbReference type="PANTHER" id="PTHR43816:SF1">
    <property type="entry name" value="NICOTINAMIDE PHOSPHORIBOSYLTRANSFERASE"/>
    <property type="match status" value="1"/>
</dbReference>
<evidence type="ECO:0000256" key="1">
    <source>
        <dbReference type="ARBA" id="ARBA00010897"/>
    </source>
</evidence>
<dbReference type="InterPro" id="IPR041525">
    <property type="entry name" value="N/Namide_PRibTrfase"/>
</dbReference>
<keyword evidence="4" id="KW-0808">Transferase</keyword>
<evidence type="ECO:0000259" key="11">
    <source>
        <dbReference type="Pfam" id="PF04095"/>
    </source>
</evidence>
<keyword evidence="14" id="KW-1185">Reference proteome</keyword>
<evidence type="ECO:0000313" key="13">
    <source>
        <dbReference type="EMBL" id="ORW64093.1"/>
    </source>
</evidence>
<dbReference type="InterPro" id="IPR036068">
    <property type="entry name" value="Nicotinate_pribotase-like_C"/>
</dbReference>
<feature type="binding site" evidence="9">
    <location>
        <begin position="335"/>
        <end position="336"/>
    </location>
    <ligand>
        <name>beta-nicotinamide D-ribonucleotide</name>
        <dbReference type="ChEBI" id="CHEBI:14649"/>
    </ligand>
</feature>
<feature type="binding site" evidence="9">
    <location>
        <position position="293"/>
    </location>
    <ligand>
        <name>diphosphate</name>
        <dbReference type="ChEBI" id="CHEBI:33019"/>
    </ligand>
</feature>
<keyword evidence="2" id="KW-0662">Pyridine nucleotide biosynthesis</keyword>
<evidence type="ECO:0000256" key="9">
    <source>
        <dbReference type="PIRSR" id="PIRSR005943-1"/>
    </source>
</evidence>
<feature type="binding site" evidence="9">
    <location>
        <position position="183"/>
    </location>
    <ligand>
        <name>diphosphate</name>
        <dbReference type="ChEBI" id="CHEBI:33019"/>
    </ligand>
</feature>
<comment type="similarity">
    <text evidence="1">Belongs to the NAPRTase family.</text>
</comment>
<dbReference type="Proteomes" id="UP000193387">
    <property type="component" value="Unassembled WGS sequence"/>
</dbReference>
<feature type="binding site" evidence="9">
    <location>
        <position position="232"/>
    </location>
    <ligand>
        <name>diphosphate</name>
        <dbReference type="ChEBI" id="CHEBI:33019"/>
    </ligand>
</feature>
<comment type="catalytic activity">
    <reaction evidence="8">
        <text>beta-nicotinamide D-ribonucleotide + diphosphate = 5-phospho-alpha-D-ribose 1-diphosphate + nicotinamide + H(+)</text>
        <dbReference type="Rhea" id="RHEA:16149"/>
        <dbReference type="ChEBI" id="CHEBI:14649"/>
        <dbReference type="ChEBI" id="CHEBI:15378"/>
        <dbReference type="ChEBI" id="CHEBI:17154"/>
        <dbReference type="ChEBI" id="CHEBI:33019"/>
        <dbReference type="ChEBI" id="CHEBI:58017"/>
        <dbReference type="EC" id="2.4.2.12"/>
    </reaction>
    <physiologicalReaction direction="right-to-left" evidence="8">
        <dbReference type="Rhea" id="RHEA:16151"/>
    </physiologicalReaction>
</comment>
<dbReference type="AlphaFoldDB" id="A0AAJ3NKE4"/>
<feature type="region of interest" description="Disordered" evidence="10">
    <location>
        <begin position="459"/>
        <end position="484"/>
    </location>
</feature>
<evidence type="ECO:0000256" key="3">
    <source>
        <dbReference type="ARBA" id="ARBA00022676"/>
    </source>
</evidence>
<dbReference type="Pfam" id="PF04095">
    <property type="entry name" value="NAPRTase"/>
    <property type="match status" value="1"/>
</dbReference>
<evidence type="ECO:0000256" key="4">
    <source>
        <dbReference type="ARBA" id="ARBA00022679"/>
    </source>
</evidence>
<evidence type="ECO:0000313" key="14">
    <source>
        <dbReference type="Proteomes" id="UP000193387"/>
    </source>
</evidence>
<dbReference type="NCBIfam" id="NF006629">
    <property type="entry name" value="PRK09198.1"/>
    <property type="match status" value="1"/>
</dbReference>
<evidence type="ECO:0000256" key="5">
    <source>
        <dbReference type="ARBA" id="ARBA00035007"/>
    </source>
</evidence>
<evidence type="ECO:0000256" key="6">
    <source>
        <dbReference type="ARBA" id="ARBA00035024"/>
    </source>
</evidence>
<dbReference type="InterPro" id="IPR016471">
    <property type="entry name" value="Nicotinamide_PRibTrfase"/>
</dbReference>
<feature type="binding site" evidence="9">
    <location>
        <begin position="293"/>
        <end position="295"/>
    </location>
    <ligand>
        <name>beta-nicotinamide D-ribonucleotide</name>
        <dbReference type="ChEBI" id="CHEBI:14649"/>
    </ligand>
</feature>
<dbReference type="Pfam" id="PF18127">
    <property type="entry name" value="NAMPT_N"/>
    <property type="match status" value="1"/>
</dbReference>
<keyword evidence="3 13" id="KW-0328">Glycosyltransferase</keyword>
<dbReference type="GO" id="GO:0047280">
    <property type="term" value="F:nicotinamide phosphoribosyltransferase activity"/>
    <property type="evidence" value="ECO:0007669"/>
    <property type="project" value="UniProtKB-EC"/>
</dbReference>
<gene>
    <name evidence="13" type="ORF">AWC23_25910</name>
</gene>
<feature type="domain" description="Nicotinate/nicotinamide phosphoribosyltransferase" evidence="11">
    <location>
        <begin position="177"/>
        <end position="424"/>
    </location>
</feature>
<protein>
    <recommendedName>
        <fullName evidence="7">Nicotinamide phosphoribosyltransferase</fullName>
        <ecNumber evidence="6">2.4.2.12</ecNumber>
    </recommendedName>
</protein>
<sequence>MAQQSYSGNIITNVDSYKNAHFWMYPEGTEYVSSYIESRGGIYPSVLFAGLQPFLREYLMHPFTIDDIHEAHDVHTSMGIPFERQNWIDLLNDHGGYLPLEIEAVPEGTVVPTRNVLVQVVNTDPKYHWVTGFIETALLRAVWYPSSVATTSWIAKQRIRGFLERTSDHPEMIRIYLHDYGARGVSSFESAALGGVGHLINFDQTDNVPGYIGSRRWYNGPPPSGAAVFLEHAAIGAAGRDQEAATFRRLLQFSAPAIGLLCDTYDHDNAVQNIIGRELKTEVRDYGGLVIARCDSGDPIMVPADTVESLMESFGSETNGKGYRVLPPFMRVVQGDGLTLDTYVSLYAELERRGLAADNVLCGMGGGLLQKVDRDSMNFGMKASAVCVNGEWRDVFKAPKGSQMKRSKAGRLALCKVDGEYRTVRRDEVSAEENLLTPVFRNGKLLREWSMSDLIQQSELPTPPSYYADTAETSTQPRPAALAG</sequence>
<dbReference type="InterPro" id="IPR013785">
    <property type="entry name" value="Aldolase_TIM"/>
</dbReference>
<feature type="domain" description="Nicotinamide phosphoribosyltransferase N-terminal" evidence="12">
    <location>
        <begin position="9"/>
        <end position="102"/>
    </location>
</feature>
<dbReference type="EC" id="2.4.2.12" evidence="6"/>
<name>A0AAJ3NKE4_9MYCO</name>
<dbReference type="PANTHER" id="PTHR43816">
    <property type="entry name" value="NICOTINAMIDE PHOSPHORIBOSYLTRANSFERASE"/>
    <property type="match status" value="1"/>
</dbReference>
<comment type="pathway">
    <text evidence="5">Cofactor biosynthesis; NAD(+) biosynthesis; nicotinamide D-ribonucleotide from 5-phospho-alpha-D-ribose 1-diphosphate and nicotinamide: step 1/1.</text>
</comment>
<feature type="binding site" evidence="9">
    <location>
        <position position="206"/>
    </location>
    <ligand>
        <name>beta-nicotinamide D-ribonucleotide</name>
        <dbReference type="ChEBI" id="CHEBI:14649"/>
    </ligand>
</feature>
<dbReference type="RefSeq" id="WP_085258495.1">
    <property type="nucleotide sequence ID" value="NZ_AP022573.1"/>
</dbReference>
<proteinExistence type="inferred from homology"/>
<evidence type="ECO:0000259" key="12">
    <source>
        <dbReference type="Pfam" id="PF18127"/>
    </source>
</evidence>
<dbReference type="GO" id="GO:0009435">
    <property type="term" value="P:NAD+ biosynthetic process"/>
    <property type="evidence" value="ECO:0007669"/>
    <property type="project" value="InterPro"/>
</dbReference>
<dbReference type="SUPFAM" id="SSF51690">
    <property type="entry name" value="Nicotinate/Quinolinate PRTase C-terminal domain-like"/>
    <property type="match status" value="1"/>
</dbReference>